<proteinExistence type="inferred from homology"/>
<dbReference type="GO" id="GO:0008170">
    <property type="term" value="F:N-methyltransferase activity"/>
    <property type="evidence" value="ECO:0007669"/>
    <property type="project" value="InterPro"/>
</dbReference>
<keyword evidence="6" id="KW-0238">DNA-binding</keyword>
<feature type="domain" description="DNA methylase N-4/N-6" evidence="9">
    <location>
        <begin position="39"/>
        <end position="344"/>
    </location>
</feature>
<comment type="caution">
    <text evidence="10">The sequence shown here is derived from an EMBL/GenBank/DDBJ whole genome shotgun (WGS) entry which is preliminary data.</text>
</comment>
<evidence type="ECO:0000256" key="2">
    <source>
        <dbReference type="ARBA" id="ARBA00022603"/>
    </source>
</evidence>
<evidence type="ECO:0000313" key="11">
    <source>
        <dbReference type="Proteomes" id="UP001276300"/>
    </source>
</evidence>
<dbReference type="RefSeq" id="WP_318243270.1">
    <property type="nucleotide sequence ID" value="NZ_JAUEQX010000026.1"/>
</dbReference>
<sequence length="351" mass="40058">MKKNAKKMIEEYINGTQKHPLFVQGDALSVLKSMPDESVNCVITSPPYWLQREYENGGLGQEKKKEDYINNLLQIFSHVKRILTSDGSFWLNINDTYYKKSLAGIPWRIAIAMMDEQNWVLRNDVIWNKLKGGMDSSRDRLNNLHENIFHFVKGGKYYYNIDAIRTTSRKSYIKNGAVVSATGVTGVNYRRRIELSTALSDEEKKIAFGALDSVLLEIANNKISDFRMVIRGQHRTTHSDRVKISGRARELQEKGFYFLKYHPKGSKPSDVWEIPPEDAHKRGAHFAPYPEEICMIPILATCPEGGIVLDPFVGTGTTTTVANRLGFRSIGIDLSEHYLKIAEKRIEKKKL</sequence>
<organism evidence="10 11">
    <name type="scientific">Kluyvera cryocrescens</name>
    <name type="common">Kluyvera citrophila</name>
    <dbReference type="NCBI Taxonomy" id="580"/>
    <lineage>
        <taxon>Bacteria</taxon>
        <taxon>Pseudomonadati</taxon>
        <taxon>Pseudomonadota</taxon>
        <taxon>Gammaproteobacteria</taxon>
        <taxon>Enterobacterales</taxon>
        <taxon>Enterobacteriaceae</taxon>
        <taxon>Kluyvera</taxon>
    </lineage>
</organism>
<evidence type="ECO:0000313" key="10">
    <source>
        <dbReference type="EMBL" id="MDW3779932.1"/>
    </source>
</evidence>
<evidence type="ECO:0000259" key="9">
    <source>
        <dbReference type="Pfam" id="PF01555"/>
    </source>
</evidence>
<dbReference type="PANTHER" id="PTHR13370">
    <property type="entry name" value="RNA METHYLASE-RELATED"/>
    <property type="match status" value="1"/>
</dbReference>
<reference evidence="10" key="1">
    <citation type="journal article" date="2023" name="J Glob Antimicrob Resist">
        <title>Emergence of NDM-1 and KPC-3 carbapenemases in Kluyvera cryocrescens: Investigating genetic heterogeneity and acquisition routes of blaNDM-1 in Enterobacterales species in Portugal.</title>
        <authorList>
            <person name="Loiodice M."/>
            <person name="Ribeiro M."/>
            <person name="Peixe L."/>
            <person name="Novais A."/>
        </authorList>
    </citation>
    <scope>NUCLEOTIDE SEQUENCE</scope>
    <source>
        <strain evidence="10">K629</strain>
    </source>
</reference>
<dbReference type="PROSITE" id="PS00093">
    <property type="entry name" value="N4_MTASE"/>
    <property type="match status" value="1"/>
</dbReference>
<dbReference type="GO" id="GO:0015667">
    <property type="term" value="F:site-specific DNA-methyltransferase (cytosine-N4-specific) activity"/>
    <property type="evidence" value="ECO:0007669"/>
    <property type="project" value="UniProtKB-EC"/>
</dbReference>
<gene>
    <name evidence="10" type="ORF">QWU01_24350</name>
</gene>
<keyword evidence="2 10" id="KW-0489">Methyltransferase</keyword>
<keyword evidence="3 10" id="KW-0808">Transferase</keyword>
<dbReference type="SUPFAM" id="SSF53335">
    <property type="entry name" value="S-adenosyl-L-methionine-dependent methyltransferases"/>
    <property type="match status" value="1"/>
</dbReference>
<dbReference type="InterPro" id="IPR029063">
    <property type="entry name" value="SAM-dependent_MTases_sf"/>
</dbReference>
<dbReference type="GO" id="GO:0003677">
    <property type="term" value="F:DNA binding"/>
    <property type="evidence" value="ECO:0007669"/>
    <property type="project" value="UniProtKB-KW"/>
</dbReference>
<evidence type="ECO:0000256" key="1">
    <source>
        <dbReference type="ARBA" id="ARBA00010203"/>
    </source>
</evidence>
<protein>
    <recommendedName>
        <fullName evidence="8">Methyltransferase</fullName>
        <ecNumber evidence="8">2.1.1.-</ecNumber>
    </recommendedName>
</protein>
<evidence type="ECO:0000256" key="4">
    <source>
        <dbReference type="ARBA" id="ARBA00022691"/>
    </source>
</evidence>
<evidence type="ECO:0000256" key="5">
    <source>
        <dbReference type="ARBA" id="ARBA00022747"/>
    </source>
</evidence>
<dbReference type="InterPro" id="IPR017985">
    <property type="entry name" value="MeTrfase_CN4_CS"/>
</dbReference>
<dbReference type="EC" id="2.1.1.-" evidence="8"/>
<dbReference type="GO" id="GO:0009307">
    <property type="term" value="P:DNA restriction-modification system"/>
    <property type="evidence" value="ECO:0007669"/>
    <property type="project" value="UniProtKB-KW"/>
</dbReference>
<keyword evidence="4" id="KW-0949">S-adenosyl-L-methionine</keyword>
<dbReference type="EMBL" id="JAUEQX010000026">
    <property type="protein sequence ID" value="MDW3779932.1"/>
    <property type="molecule type" value="Genomic_DNA"/>
</dbReference>
<evidence type="ECO:0000256" key="7">
    <source>
        <dbReference type="ARBA" id="ARBA00049120"/>
    </source>
</evidence>
<dbReference type="Gene3D" id="3.40.50.150">
    <property type="entry name" value="Vaccinia Virus protein VP39"/>
    <property type="match status" value="1"/>
</dbReference>
<evidence type="ECO:0000256" key="3">
    <source>
        <dbReference type="ARBA" id="ARBA00022679"/>
    </source>
</evidence>
<dbReference type="GO" id="GO:0032259">
    <property type="term" value="P:methylation"/>
    <property type="evidence" value="ECO:0007669"/>
    <property type="project" value="UniProtKB-KW"/>
</dbReference>
<dbReference type="PRINTS" id="PR00508">
    <property type="entry name" value="S21N4MTFRASE"/>
</dbReference>
<comment type="similarity">
    <text evidence="1">Belongs to the N(4)/N(6)-methyltransferase family. N(4) subfamily.</text>
</comment>
<keyword evidence="5" id="KW-0680">Restriction system</keyword>
<dbReference type="PANTHER" id="PTHR13370:SF3">
    <property type="entry name" value="TRNA (GUANINE(10)-N2)-METHYLTRANSFERASE HOMOLOG"/>
    <property type="match status" value="1"/>
</dbReference>
<dbReference type="InterPro" id="IPR001091">
    <property type="entry name" value="RM_Methyltransferase"/>
</dbReference>
<dbReference type="GO" id="GO:0005737">
    <property type="term" value="C:cytoplasm"/>
    <property type="evidence" value="ECO:0007669"/>
    <property type="project" value="TreeGrafter"/>
</dbReference>
<accession>A0AAW9CGZ1</accession>
<evidence type="ECO:0000256" key="8">
    <source>
        <dbReference type="RuleBase" id="RU362026"/>
    </source>
</evidence>
<dbReference type="Proteomes" id="UP001276300">
    <property type="component" value="Unassembled WGS sequence"/>
</dbReference>
<dbReference type="InterPro" id="IPR002941">
    <property type="entry name" value="DNA_methylase_N4/N6"/>
</dbReference>
<dbReference type="AlphaFoldDB" id="A0AAW9CGZ1"/>
<dbReference type="Pfam" id="PF01555">
    <property type="entry name" value="N6_N4_Mtase"/>
    <property type="match status" value="1"/>
</dbReference>
<evidence type="ECO:0000256" key="6">
    <source>
        <dbReference type="ARBA" id="ARBA00023125"/>
    </source>
</evidence>
<name>A0AAW9CGZ1_KLUCR</name>
<comment type="catalytic activity">
    <reaction evidence="7">
        <text>a 2'-deoxycytidine in DNA + S-adenosyl-L-methionine = an N(4)-methyl-2'-deoxycytidine in DNA + S-adenosyl-L-homocysteine + H(+)</text>
        <dbReference type="Rhea" id="RHEA:16857"/>
        <dbReference type="Rhea" id="RHEA-COMP:11369"/>
        <dbReference type="Rhea" id="RHEA-COMP:13674"/>
        <dbReference type="ChEBI" id="CHEBI:15378"/>
        <dbReference type="ChEBI" id="CHEBI:57856"/>
        <dbReference type="ChEBI" id="CHEBI:59789"/>
        <dbReference type="ChEBI" id="CHEBI:85452"/>
        <dbReference type="ChEBI" id="CHEBI:137933"/>
        <dbReference type="EC" id="2.1.1.113"/>
    </reaction>
</comment>